<organism evidence="1 2">
    <name type="scientific">Natrialba chahannaoensis JCM 10990</name>
    <dbReference type="NCBI Taxonomy" id="1227492"/>
    <lineage>
        <taxon>Archaea</taxon>
        <taxon>Methanobacteriati</taxon>
        <taxon>Methanobacteriota</taxon>
        <taxon>Stenosarchaea group</taxon>
        <taxon>Halobacteria</taxon>
        <taxon>Halobacteriales</taxon>
        <taxon>Natrialbaceae</taxon>
        <taxon>Natrialba</taxon>
    </lineage>
</organism>
<dbReference type="EMBL" id="AOIN01000059">
    <property type="protein sequence ID" value="ELY99074.1"/>
    <property type="molecule type" value="Genomic_DNA"/>
</dbReference>
<dbReference type="STRING" id="1227492.C482_10981"/>
<keyword evidence="2" id="KW-1185">Reference proteome</keyword>
<evidence type="ECO:0000313" key="2">
    <source>
        <dbReference type="Proteomes" id="UP000011693"/>
    </source>
</evidence>
<dbReference type="AlphaFoldDB" id="M0AKM3"/>
<sequence length="61" mass="6976">MTIAIFAASYEPWVLESVPETMVLCRVPATAPVETRTRSVDDNGRLVTKSNVLEHPIQWWY</sequence>
<protein>
    <submittedName>
        <fullName evidence="1">Uncharacterized protein</fullName>
    </submittedName>
</protein>
<proteinExistence type="predicted"/>
<reference evidence="1 2" key="1">
    <citation type="journal article" date="2014" name="PLoS Genet.">
        <title>Phylogenetically driven sequencing of extremely halophilic archaea reveals strategies for static and dynamic osmo-response.</title>
        <authorList>
            <person name="Becker E.A."/>
            <person name="Seitzer P.M."/>
            <person name="Tritt A."/>
            <person name="Larsen D."/>
            <person name="Krusor M."/>
            <person name="Yao A.I."/>
            <person name="Wu D."/>
            <person name="Madern D."/>
            <person name="Eisen J.A."/>
            <person name="Darling A.E."/>
            <person name="Facciotti M.T."/>
        </authorList>
    </citation>
    <scope>NUCLEOTIDE SEQUENCE [LARGE SCALE GENOMIC DNA]</scope>
    <source>
        <strain evidence="1 2">JCM 10990</strain>
    </source>
</reference>
<evidence type="ECO:0000313" key="1">
    <source>
        <dbReference type="EMBL" id="ELY99074.1"/>
    </source>
</evidence>
<comment type="caution">
    <text evidence="1">The sequence shown here is derived from an EMBL/GenBank/DDBJ whole genome shotgun (WGS) entry which is preliminary data.</text>
</comment>
<gene>
    <name evidence="1" type="ORF">C482_10981</name>
</gene>
<dbReference type="PATRIC" id="fig|1227492.4.peg.2165"/>
<name>M0AKM3_9EURY</name>
<accession>M0AKM3</accession>
<dbReference type="Proteomes" id="UP000011693">
    <property type="component" value="Unassembled WGS sequence"/>
</dbReference>